<name>A0A1G7JN65_9RHOB</name>
<dbReference type="GO" id="GO:0032049">
    <property type="term" value="P:cardiolipin biosynthetic process"/>
    <property type="evidence" value="ECO:0007669"/>
    <property type="project" value="UniProtKB-ARBA"/>
</dbReference>
<evidence type="ECO:0000256" key="5">
    <source>
        <dbReference type="ARBA" id="ARBA00029594"/>
    </source>
</evidence>
<organism evidence="7 8">
    <name type="scientific">Limimaricola pyoseonensis</name>
    <dbReference type="NCBI Taxonomy" id="521013"/>
    <lineage>
        <taxon>Bacteria</taxon>
        <taxon>Pseudomonadati</taxon>
        <taxon>Pseudomonadota</taxon>
        <taxon>Alphaproteobacteria</taxon>
        <taxon>Rhodobacterales</taxon>
        <taxon>Paracoccaceae</taxon>
        <taxon>Limimaricola</taxon>
    </lineage>
</organism>
<evidence type="ECO:0000256" key="4">
    <source>
        <dbReference type="ARBA" id="ARBA00022525"/>
    </source>
</evidence>
<dbReference type="OrthoDB" id="9762009at2"/>
<evidence type="ECO:0000259" key="6">
    <source>
        <dbReference type="PROSITE" id="PS50035"/>
    </source>
</evidence>
<dbReference type="STRING" id="521013.SAMN04488567_3795"/>
<dbReference type="AlphaFoldDB" id="A0A1G7JN65"/>
<dbReference type="Pfam" id="PF13091">
    <property type="entry name" value="PLDc_2"/>
    <property type="match status" value="1"/>
</dbReference>
<dbReference type="Proteomes" id="UP000198922">
    <property type="component" value="Unassembled WGS sequence"/>
</dbReference>
<dbReference type="PROSITE" id="PS50035">
    <property type="entry name" value="PLD"/>
    <property type="match status" value="1"/>
</dbReference>
<accession>A0A1G7JN65</accession>
<dbReference type="Gene3D" id="3.30.870.10">
    <property type="entry name" value="Endonuclease Chain A"/>
    <property type="match status" value="1"/>
</dbReference>
<dbReference type="EMBL" id="FNAT01000009">
    <property type="protein sequence ID" value="SDF26398.1"/>
    <property type="molecule type" value="Genomic_DNA"/>
</dbReference>
<keyword evidence="8" id="KW-1185">Reference proteome</keyword>
<dbReference type="InterPro" id="IPR001736">
    <property type="entry name" value="PLipase_D/transphosphatidylase"/>
</dbReference>
<protein>
    <recommendedName>
        <fullName evidence="3">Phospholipase D</fullName>
    </recommendedName>
    <alternativeName>
        <fullName evidence="5">Choline phosphatase</fullName>
    </alternativeName>
</protein>
<evidence type="ECO:0000256" key="2">
    <source>
        <dbReference type="ARBA" id="ARBA00004613"/>
    </source>
</evidence>
<feature type="domain" description="PLD phosphodiesterase" evidence="6">
    <location>
        <begin position="190"/>
        <end position="217"/>
    </location>
</feature>
<dbReference type="NCBIfam" id="NF038319">
    <property type="entry name" value="DISARM_DrmC_I"/>
    <property type="match status" value="1"/>
</dbReference>
<dbReference type="PANTHER" id="PTHR21248:SF22">
    <property type="entry name" value="PHOSPHOLIPASE D"/>
    <property type="match status" value="1"/>
</dbReference>
<comment type="subcellular location">
    <subcellularLocation>
        <location evidence="2">Secreted</location>
    </subcellularLocation>
</comment>
<dbReference type="SMART" id="SM00155">
    <property type="entry name" value="PLDc"/>
    <property type="match status" value="1"/>
</dbReference>
<comment type="function">
    <text evidence="1">Could be a virulence factor.</text>
</comment>
<dbReference type="RefSeq" id="WP_090114605.1">
    <property type="nucleotide sequence ID" value="NZ_FNAT01000009.1"/>
</dbReference>
<sequence length="253" mass="26885">MDALLIAAADLVTLLSPSRIEALAARVRKSDATGSVGGLRQLVTTPPARAALDRLIAVWEQTDISGDVLAGILIGATFAREKSQRESTVELVWTGPTTPFVPTRRTEQVLLDIIGLAQSDLFLVSFVVYDVSSVVDALNAASNRGVNIQILLETSSSHGGSLSVDPIATMRRYVPSAALFVWTERPPPFTEGRVHAKVAVADGKAAFLTSANLTGHALEKNMEAGVVINGGHVPTGLRAHLHALIETKVIRKI</sequence>
<evidence type="ECO:0000313" key="7">
    <source>
        <dbReference type="EMBL" id="SDF26398.1"/>
    </source>
</evidence>
<reference evidence="8" key="1">
    <citation type="submission" date="2016-10" db="EMBL/GenBank/DDBJ databases">
        <authorList>
            <person name="Varghese N."/>
            <person name="Submissions S."/>
        </authorList>
    </citation>
    <scope>NUCLEOTIDE SEQUENCE [LARGE SCALE GENOMIC DNA]</scope>
    <source>
        <strain evidence="8">DSM 21424</strain>
    </source>
</reference>
<dbReference type="SUPFAM" id="SSF56024">
    <property type="entry name" value="Phospholipase D/nuclease"/>
    <property type="match status" value="1"/>
</dbReference>
<dbReference type="PANTHER" id="PTHR21248">
    <property type="entry name" value="CARDIOLIPIN SYNTHASE"/>
    <property type="match status" value="1"/>
</dbReference>
<dbReference type="InterPro" id="IPR047955">
    <property type="entry name" value="DrmC-like"/>
</dbReference>
<dbReference type="InterPro" id="IPR025202">
    <property type="entry name" value="PLD-like_dom"/>
</dbReference>
<evidence type="ECO:0000313" key="8">
    <source>
        <dbReference type="Proteomes" id="UP000198922"/>
    </source>
</evidence>
<dbReference type="GO" id="GO:0030572">
    <property type="term" value="F:phosphatidyltransferase activity"/>
    <property type="evidence" value="ECO:0007669"/>
    <property type="project" value="UniProtKB-ARBA"/>
</dbReference>
<evidence type="ECO:0000256" key="1">
    <source>
        <dbReference type="ARBA" id="ARBA00003145"/>
    </source>
</evidence>
<proteinExistence type="predicted"/>
<dbReference type="GO" id="GO:0005576">
    <property type="term" value="C:extracellular region"/>
    <property type="evidence" value="ECO:0007669"/>
    <property type="project" value="UniProtKB-SubCell"/>
</dbReference>
<evidence type="ECO:0000256" key="3">
    <source>
        <dbReference type="ARBA" id="ARBA00018392"/>
    </source>
</evidence>
<gene>
    <name evidence="7" type="ORF">SAMN04488567_3795</name>
</gene>
<keyword evidence="4" id="KW-0964">Secreted</keyword>